<keyword evidence="2" id="KW-1185">Reference proteome</keyword>
<dbReference type="EMBL" id="WTXG01000001">
    <property type="protein sequence ID" value="KAI0308089.1"/>
    <property type="molecule type" value="Genomic_DNA"/>
</dbReference>
<dbReference type="Proteomes" id="UP001203297">
    <property type="component" value="Unassembled WGS sequence"/>
</dbReference>
<reference evidence="1" key="1">
    <citation type="journal article" date="2022" name="New Phytol.">
        <title>Evolutionary transition to the ectomycorrhizal habit in the genomes of a hyperdiverse lineage of mushroom-forming fungi.</title>
        <authorList>
            <person name="Looney B."/>
            <person name="Miyauchi S."/>
            <person name="Morin E."/>
            <person name="Drula E."/>
            <person name="Courty P.E."/>
            <person name="Kohler A."/>
            <person name="Kuo A."/>
            <person name="LaButti K."/>
            <person name="Pangilinan J."/>
            <person name="Lipzen A."/>
            <person name="Riley R."/>
            <person name="Andreopoulos W."/>
            <person name="He G."/>
            <person name="Johnson J."/>
            <person name="Nolan M."/>
            <person name="Tritt A."/>
            <person name="Barry K.W."/>
            <person name="Grigoriev I.V."/>
            <person name="Nagy L.G."/>
            <person name="Hibbett D."/>
            <person name="Henrissat B."/>
            <person name="Matheny P.B."/>
            <person name="Labbe J."/>
            <person name="Martin F.M."/>
        </authorList>
    </citation>
    <scope>NUCLEOTIDE SEQUENCE</scope>
    <source>
        <strain evidence="1">BPL690</strain>
    </source>
</reference>
<sequence>MEKRWGHTYLIWKNRQIAPGRVKRKVVKVKEVKELKGIRHQLVFALKGSPPGFSLSSFPPLIHLSSSFSFSFSFSSSSSSSSFLSSSYSFFFSLFPISSLSLDPHSRPLLRRIFICTTSSPVTFHLFVVLTEHPSLLFPVSFISRHLQGHFLPQSAPSSFSHSHFTTSLPNGRPSRASS</sequence>
<dbReference type="AlphaFoldDB" id="A0AAD4MGU0"/>
<evidence type="ECO:0000313" key="1">
    <source>
        <dbReference type="EMBL" id="KAI0308089.1"/>
    </source>
</evidence>
<comment type="caution">
    <text evidence="1">The sequence shown here is derived from an EMBL/GenBank/DDBJ whole genome shotgun (WGS) entry which is preliminary data.</text>
</comment>
<name>A0AAD4MGU0_9AGAM</name>
<gene>
    <name evidence="1" type="ORF">B0F90DRAFT_117047</name>
</gene>
<evidence type="ECO:0000313" key="2">
    <source>
        <dbReference type="Proteomes" id="UP001203297"/>
    </source>
</evidence>
<protein>
    <submittedName>
        <fullName evidence="1">Uncharacterized protein</fullName>
    </submittedName>
</protein>
<accession>A0AAD4MGU0</accession>
<organism evidence="1 2">
    <name type="scientific">Multifurca ochricompacta</name>
    <dbReference type="NCBI Taxonomy" id="376703"/>
    <lineage>
        <taxon>Eukaryota</taxon>
        <taxon>Fungi</taxon>
        <taxon>Dikarya</taxon>
        <taxon>Basidiomycota</taxon>
        <taxon>Agaricomycotina</taxon>
        <taxon>Agaricomycetes</taxon>
        <taxon>Russulales</taxon>
        <taxon>Russulaceae</taxon>
        <taxon>Multifurca</taxon>
    </lineage>
</organism>
<proteinExistence type="predicted"/>